<feature type="signal peptide" evidence="9">
    <location>
        <begin position="1"/>
        <end position="20"/>
    </location>
</feature>
<dbReference type="Proteomes" id="UP001597108">
    <property type="component" value="Unassembled WGS sequence"/>
</dbReference>
<organism evidence="13 14">
    <name type="scientific">Tropicimonas aquimaris</name>
    <dbReference type="NCBI Taxonomy" id="914152"/>
    <lineage>
        <taxon>Bacteria</taxon>
        <taxon>Pseudomonadati</taxon>
        <taxon>Pseudomonadota</taxon>
        <taxon>Alphaproteobacteria</taxon>
        <taxon>Rhodobacterales</taxon>
        <taxon>Roseobacteraceae</taxon>
        <taxon>Tropicimonas</taxon>
    </lineage>
</organism>
<comment type="similarity">
    <text evidence="2">Belongs to the MscS (TC 1.A.23) family.</text>
</comment>
<dbReference type="InterPro" id="IPR052702">
    <property type="entry name" value="MscS-like_channel"/>
</dbReference>
<dbReference type="Gene3D" id="1.10.287.1260">
    <property type="match status" value="1"/>
</dbReference>
<evidence type="ECO:0000256" key="9">
    <source>
        <dbReference type="SAM" id="SignalP"/>
    </source>
</evidence>
<dbReference type="PROSITE" id="PS01246">
    <property type="entry name" value="UPF0003"/>
    <property type="match status" value="1"/>
</dbReference>
<sequence length="842" mass="89723">MRRLLAALLVLVATAALLSAQLGNGAGGAGLSSGAAWAQEAAQDTAAAAQAKAPLNDEEYRAWEEQATAAEEMLDSGDASISELESLRRALNDWRSRFNVEQQRDSDRIGTLESQIDALGPPPEEGTTEAEDVAARRTALNEEYQARLAPVVRAEEGYALAQSLIGRFDRLIRERQTQRLLERNPAPIMPASLRSALEDAVEIVSTLTGEVRESISQDSHRQEFRNNLPSIVLMLALALLLLVSGRGWIGRTVRRMVKNRPGGDKRFVAAMILSINQFLLPLIGLAVLAAALKLTAAFGPVGESVIDSMAGGGIAFAFARWLGGQTFPKDDNWPTSLTLSSRERVRGRFYSSSLGVLMGLSVVVAQLVDLFPLGSATVSAYAFPIIVATAICVNGLARLLVSSGKRVDKADDADPESAERRFFDNLFGAIGRFVALLAFIGPLVAMIGYTRAGIGLTLSPGLTLGLLALIAYLQRLSSGIIGLFSEPGQARDGLLPVIINFLIVIAALPLFALIWGARVADLSEIWTHLRDGFTIGGTQISPSLLVVLVTAFGAGFLLTRLVQGALSSSVLPRTSLDPGAQKAMISGLGYVGIALSAVVAVSVAGLDLSNLAIVAGALSVGVGFGLQNIVQNFVSGLILLIERPVTEGDWVEVGGVMGTVRKISVRATTIETFDRTDVVVPNSDFVTGQVTNWTRGNLTGRLILTVGVAYGSDTRKVAEILQEIAEAHPLVIVNPPPMIVFQGFGADSLDFEMRVILRDINFGLGTRSELNHQIAERFAAEGIEIPFAQRDIWLRNPEALRGGKPTPAPPPLPDTGTDTGSRSAPGPIRPDSDPEFPSEDVR</sequence>
<dbReference type="InterPro" id="IPR022249">
    <property type="entry name" value="DUF3772"/>
</dbReference>
<proteinExistence type="inferred from homology"/>
<dbReference type="InterPro" id="IPR010920">
    <property type="entry name" value="LSM_dom_sf"/>
</dbReference>
<evidence type="ECO:0000256" key="1">
    <source>
        <dbReference type="ARBA" id="ARBA00004651"/>
    </source>
</evidence>
<dbReference type="Gene3D" id="3.30.70.100">
    <property type="match status" value="1"/>
</dbReference>
<evidence type="ECO:0000256" key="4">
    <source>
        <dbReference type="ARBA" id="ARBA00022692"/>
    </source>
</evidence>
<accession>A0ABW3IQD5</accession>
<dbReference type="Pfam" id="PF21082">
    <property type="entry name" value="MS_channel_3rd"/>
    <property type="match status" value="1"/>
</dbReference>
<dbReference type="PANTHER" id="PTHR30347:SF1">
    <property type="entry name" value="MECHANOSENSITIVE CHANNEL MSCK"/>
    <property type="match status" value="1"/>
</dbReference>
<dbReference type="InterPro" id="IPR006686">
    <property type="entry name" value="MscS_channel_CS"/>
</dbReference>
<evidence type="ECO:0000313" key="13">
    <source>
        <dbReference type="EMBL" id="MFD0979933.1"/>
    </source>
</evidence>
<evidence type="ECO:0000259" key="12">
    <source>
        <dbReference type="Pfam" id="PF21082"/>
    </source>
</evidence>
<evidence type="ECO:0000256" key="5">
    <source>
        <dbReference type="ARBA" id="ARBA00022989"/>
    </source>
</evidence>
<evidence type="ECO:0000256" key="2">
    <source>
        <dbReference type="ARBA" id="ARBA00008017"/>
    </source>
</evidence>
<evidence type="ECO:0000259" key="10">
    <source>
        <dbReference type="Pfam" id="PF00924"/>
    </source>
</evidence>
<dbReference type="Pfam" id="PF12607">
    <property type="entry name" value="DUF3772"/>
    <property type="match status" value="1"/>
</dbReference>
<dbReference type="RefSeq" id="WP_386074257.1">
    <property type="nucleotide sequence ID" value="NZ_JBHTJT010000008.1"/>
</dbReference>
<dbReference type="SUPFAM" id="SSF50182">
    <property type="entry name" value="Sm-like ribonucleoproteins"/>
    <property type="match status" value="1"/>
</dbReference>
<protein>
    <submittedName>
        <fullName evidence="13">DUF3772 domain-containing protein</fullName>
    </submittedName>
</protein>
<dbReference type="EMBL" id="JBHTJT010000008">
    <property type="protein sequence ID" value="MFD0979933.1"/>
    <property type="molecule type" value="Genomic_DNA"/>
</dbReference>
<keyword evidence="4 8" id="KW-0812">Transmembrane</keyword>
<feature type="transmembrane region" description="Helical" evidence="8">
    <location>
        <begin position="583"/>
        <end position="605"/>
    </location>
</feature>
<feature type="transmembrane region" description="Helical" evidence="8">
    <location>
        <begin position="270"/>
        <end position="292"/>
    </location>
</feature>
<feature type="domain" description="Mechanosensitive ion channel MscS" evidence="10">
    <location>
        <begin position="628"/>
        <end position="695"/>
    </location>
</feature>
<feature type="region of interest" description="Disordered" evidence="7">
    <location>
        <begin position="798"/>
        <end position="842"/>
    </location>
</feature>
<evidence type="ECO:0000313" key="14">
    <source>
        <dbReference type="Proteomes" id="UP001597108"/>
    </source>
</evidence>
<feature type="domain" description="Mechanosensitive ion channel MscS C-terminal" evidence="12">
    <location>
        <begin position="704"/>
        <end position="785"/>
    </location>
</feature>
<feature type="domain" description="DUF3772" evidence="11">
    <location>
        <begin position="152"/>
        <end position="211"/>
    </location>
</feature>
<dbReference type="Gene3D" id="2.30.30.60">
    <property type="match status" value="1"/>
</dbReference>
<gene>
    <name evidence="13" type="ORF">ACFQ2S_09730</name>
</gene>
<evidence type="ECO:0000256" key="8">
    <source>
        <dbReference type="SAM" id="Phobius"/>
    </source>
</evidence>
<name>A0ABW3IQD5_9RHOB</name>
<feature type="compositionally biased region" description="Acidic residues" evidence="7">
    <location>
        <begin position="833"/>
        <end position="842"/>
    </location>
</feature>
<keyword evidence="5 8" id="KW-1133">Transmembrane helix</keyword>
<dbReference type="Pfam" id="PF00924">
    <property type="entry name" value="MS_channel_2nd"/>
    <property type="match status" value="1"/>
</dbReference>
<evidence type="ECO:0000256" key="6">
    <source>
        <dbReference type="ARBA" id="ARBA00023136"/>
    </source>
</evidence>
<feature type="transmembrane region" description="Helical" evidence="8">
    <location>
        <begin position="422"/>
        <end position="447"/>
    </location>
</feature>
<dbReference type="InterPro" id="IPR011014">
    <property type="entry name" value="MscS_channel_TM-2"/>
</dbReference>
<dbReference type="PANTHER" id="PTHR30347">
    <property type="entry name" value="POTASSIUM CHANNEL RELATED"/>
    <property type="match status" value="1"/>
</dbReference>
<feature type="chain" id="PRO_5045103808" evidence="9">
    <location>
        <begin position="21"/>
        <end position="842"/>
    </location>
</feature>
<feature type="region of interest" description="Disordered" evidence="7">
    <location>
        <begin position="102"/>
        <end position="128"/>
    </location>
</feature>
<comment type="caution">
    <text evidence="13">The sequence shown here is derived from an EMBL/GenBank/DDBJ whole genome shotgun (WGS) entry which is preliminary data.</text>
</comment>
<keyword evidence="6 8" id="KW-0472">Membrane</keyword>
<feature type="transmembrane region" description="Helical" evidence="8">
    <location>
        <begin position="540"/>
        <end position="562"/>
    </location>
</feature>
<feature type="transmembrane region" description="Helical" evidence="8">
    <location>
        <begin position="349"/>
        <end position="368"/>
    </location>
</feature>
<dbReference type="InterPro" id="IPR011066">
    <property type="entry name" value="MscS_channel_C_sf"/>
</dbReference>
<keyword evidence="3" id="KW-1003">Cell membrane</keyword>
<dbReference type="SUPFAM" id="SSF82861">
    <property type="entry name" value="Mechanosensitive channel protein MscS (YggB), transmembrane region"/>
    <property type="match status" value="1"/>
</dbReference>
<evidence type="ECO:0000259" key="11">
    <source>
        <dbReference type="Pfam" id="PF12607"/>
    </source>
</evidence>
<feature type="transmembrane region" description="Helical" evidence="8">
    <location>
        <begin position="304"/>
        <end position="323"/>
    </location>
</feature>
<dbReference type="InterPro" id="IPR006685">
    <property type="entry name" value="MscS_channel_2nd"/>
</dbReference>
<evidence type="ECO:0000256" key="7">
    <source>
        <dbReference type="SAM" id="MobiDB-lite"/>
    </source>
</evidence>
<keyword evidence="14" id="KW-1185">Reference proteome</keyword>
<evidence type="ECO:0000256" key="3">
    <source>
        <dbReference type="ARBA" id="ARBA00022475"/>
    </source>
</evidence>
<dbReference type="SUPFAM" id="SSF82689">
    <property type="entry name" value="Mechanosensitive channel protein MscS (YggB), C-terminal domain"/>
    <property type="match status" value="1"/>
</dbReference>
<dbReference type="InterPro" id="IPR023408">
    <property type="entry name" value="MscS_beta-dom_sf"/>
</dbReference>
<feature type="transmembrane region" description="Helical" evidence="8">
    <location>
        <begin position="228"/>
        <end position="249"/>
    </location>
</feature>
<feature type="transmembrane region" description="Helical" evidence="8">
    <location>
        <begin position="453"/>
        <end position="473"/>
    </location>
</feature>
<comment type="subcellular location">
    <subcellularLocation>
        <location evidence="1">Cell membrane</location>
        <topology evidence="1">Multi-pass membrane protein</topology>
    </subcellularLocation>
</comment>
<feature type="transmembrane region" description="Helical" evidence="8">
    <location>
        <begin position="494"/>
        <end position="520"/>
    </location>
</feature>
<feature type="transmembrane region" description="Helical" evidence="8">
    <location>
        <begin position="380"/>
        <end position="401"/>
    </location>
</feature>
<dbReference type="InterPro" id="IPR049278">
    <property type="entry name" value="MS_channel_C"/>
</dbReference>
<keyword evidence="9" id="KW-0732">Signal</keyword>
<reference evidence="14" key="1">
    <citation type="journal article" date="2019" name="Int. J. Syst. Evol. Microbiol.">
        <title>The Global Catalogue of Microorganisms (GCM) 10K type strain sequencing project: providing services to taxonomists for standard genome sequencing and annotation.</title>
        <authorList>
            <consortium name="The Broad Institute Genomics Platform"/>
            <consortium name="The Broad Institute Genome Sequencing Center for Infectious Disease"/>
            <person name="Wu L."/>
            <person name="Ma J."/>
        </authorList>
    </citation>
    <scope>NUCLEOTIDE SEQUENCE [LARGE SCALE GENOMIC DNA]</scope>
    <source>
        <strain evidence="14">CCUG 60524</strain>
    </source>
</reference>